<name>W6YH33_COCC2</name>
<dbReference type="EMBL" id="KI964584">
    <property type="protein sequence ID" value="EUC34889.1"/>
    <property type="molecule type" value="Genomic_DNA"/>
</dbReference>
<gene>
    <name evidence="2" type="ORF">COCCADRAFT_92412</name>
</gene>
<evidence type="ECO:0000313" key="3">
    <source>
        <dbReference type="Proteomes" id="UP000053841"/>
    </source>
</evidence>
<proteinExistence type="predicted"/>
<protein>
    <submittedName>
        <fullName evidence="2">Uncharacterized protein</fullName>
    </submittedName>
</protein>
<dbReference type="RefSeq" id="XP_007710863.1">
    <property type="nucleotide sequence ID" value="XM_007712673.1"/>
</dbReference>
<dbReference type="Proteomes" id="UP000053841">
    <property type="component" value="Unassembled WGS sequence"/>
</dbReference>
<accession>W6YH33</accession>
<feature type="region of interest" description="Disordered" evidence="1">
    <location>
        <begin position="22"/>
        <end position="54"/>
    </location>
</feature>
<dbReference type="GeneID" id="19153369"/>
<dbReference type="AlphaFoldDB" id="W6YH33"/>
<organism evidence="2 3">
    <name type="scientific">Cochliobolus carbonum (strain 26-R-13)</name>
    <name type="common">Maize leaf spot fungus</name>
    <name type="synonym">Bipolaris zeicola</name>
    <dbReference type="NCBI Taxonomy" id="930089"/>
    <lineage>
        <taxon>Eukaryota</taxon>
        <taxon>Fungi</taxon>
        <taxon>Dikarya</taxon>
        <taxon>Ascomycota</taxon>
        <taxon>Pezizomycotina</taxon>
        <taxon>Dothideomycetes</taxon>
        <taxon>Pleosporomycetidae</taxon>
        <taxon>Pleosporales</taxon>
        <taxon>Pleosporineae</taxon>
        <taxon>Pleosporaceae</taxon>
        <taxon>Bipolaris</taxon>
    </lineage>
</organism>
<sequence>MSRGVGSAGASVGNDCVAERADGRNISNAVVREPTSPNPSPRRATTVNPAIPPPPTSRISMHMYVCAYKETYVSIPSLNGLSC</sequence>
<reference evidence="2 3" key="1">
    <citation type="journal article" date="2013" name="PLoS Genet.">
        <title>Comparative genome structure, secondary metabolite, and effector coding capacity across Cochliobolus pathogens.</title>
        <authorList>
            <person name="Condon B.J."/>
            <person name="Leng Y."/>
            <person name="Wu D."/>
            <person name="Bushley K.E."/>
            <person name="Ohm R.A."/>
            <person name="Otillar R."/>
            <person name="Martin J."/>
            <person name="Schackwitz W."/>
            <person name="Grimwood J."/>
            <person name="MohdZainudin N."/>
            <person name="Xue C."/>
            <person name="Wang R."/>
            <person name="Manning V.A."/>
            <person name="Dhillon B."/>
            <person name="Tu Z.J."/>
            <person name="Steffenson B.J."/>
            <person name="Salamov A."/>
            <person name="Sun H."/>
            <person name="Lowry S."/>
            <person name="LaButti K."/>
            <person name="Han J."/>
            <person name="Copeland A."/>
            <person name="Lindquist E."/>
            <person name="Barry K."/>
            <person name="Schmutz J."/>
            <person name="Baker S.E."/>
            <person name="Ciuffetti L.M."/>
            <person name="Grigoriev I.V."/>
            <person name="Zhong S."/>
            <person name="Turgeon B.G."/>
        </authorList>
    </citation>
    <scope>NUCLEOTIDE SEQUENCE [LARGE SCALE GENOMIC DNA]</scope>
    <source>
        <strain evidence="2 3">26-R-13</strain>
    </source>
</reference>
<dbReference type="KEGG" id="bze:COCCADRAFT_92412"/>
<evidence type="ECO:0000313" key="2">
    <source>
        <dbReference type="EMBL" id="EUC34889.1"/>
    </source>
</evidence>
<dbReference type="HOGENOM" id="CLU_2542254_0_0_1"/>
<evidence type="ECO:0000256" key="1">
    <source>
        <dbReference type="SAM" id="MobiDB-lite"/>
    </source>
</evidence>
<keyword evidence="3" id="KW-1185">Reference proteome</keyword>